<dbReference type="Gene3D" id="3.40.50.720">
    <property type="entry name" value="NAD(P)-binding Rossmann-like Domain"/>
    <property type="match status" value="1"/>
</dbReference>
<evidence type="ECO:0000313" key="6">
    <source>
        <dbReference type="EMBL" id="CTQ70109.1"/>
    </source>
</evidence>
<evidence type="ECO:0000259" key="5">
    <source>
        <dbReference type="Pfam" id="PF02737"/>
    </source>
</evidence>
<dbReference type="SUPFAM" id="SSF51735">
    <property type="entry name" value="NAD(P)-binding Rossmann-fold domains"/>
    <property type="match status" value="1"/>
</dbReference>
<dbReference type="EC" id="1.1.1.157" evidence="6"/>
<feature type="domain" description="3-hydroxyacyl-CoA dehydrogenase C-terminal" evidence="4">
    <location>
        <begin position="187"/>
        <end position="267"/>
    </location>
</feature>
<feature type="site" description="Important for catalytic activity" evidence="3">
    <location>
        <position position="141"/>
    </location>
</feature>
<dbReference type="GeneID" id="97669764"/>
<dbReference type="RefSeq" id="WP_055112920.1">
    <property type="nucleotide sequence ID" value="NZ_CXWA01000001.1"/>
</dbReference>
<dbReference type="Gene3D" id="1.10.1040.10">
    <property type="entry name" value="N-(1-d-carboxylethyl)-l-norvaline Dehydrogenase, domain 2"/>
    <property type="match status" value="2"/>
</dbReference>
<dbReference type="FunFam" id="3.40.50.720:FF:000009">
    <property type="entry name" value="Fatty oxidation complex, alpha subunit"/>
    <property type="match status" value="1"/>
</dbReference>
<dbReference type="GO" id="GO:0070403">
    <property type="term" value="F:NAD+ binding"/>
    <property type="evidence" value="ECO:0007669"/>
    <property type="project" value="InterPro"/>
</dbReference>
<proteinExistence type="inferred from homology"/>
<feature type="domain" description="3-hydroxyacyl-CoA dehydrogenase NAD binding" evidence="5">
    <location>
        <begin position="6"/>
        <end position="184"/>
    </location>
</feature>
<reference evidence="7" key="1">
    <citation type="submission" date="2015-07" db="EMBL/GenBank/DDBJ databases">
        <authorList>
            <person name="Rodrigo-Torres Lidia"/>
            <person name="Arahal R.David."/>
        </authorList>
    </citation>
    <scope>NUCLEOTIDE SEQUENCE [LARGE SCALE GENOMIC DNA]</scope>
    <source>
        <strain evidence="7">CECT 5096</strain>
    </source>
</reference>
<dbReference type="InterPro" id="IPR036291">
    <property type="entry name" value="NAD(P)-bd_dom_sf"/>
</dbReference>
<evidence type="ECO:0000256" key="1">
    <source>
        <dbReference type="ARBA" id="ARBA00009463"/>
    </source>
</evidence>
<dbReference type="GO" id="GO:0006635">
    <property type="term" value="P:fatty acid beta-oxidation"/>
    <property type="evidence" value="ECO:0007669"/>
    <property type="project" value="TreeGrafter"/>
</dbReference>
<gene>
    <name evidence="6" type="primary">mmgB_2</name>
    <name evidence="6" type="ORF">LA5096_02374</name>
</gene>
<dbReference type="PANTHER" id="PTHR48075">
    <property type="entry name" value="3-HYDROXYACYL-COA DEHYDROGENASE FAMILY PROTEIN"/>
    <property type="match status" value="1"/>
</dbReference>
<dbReference type="PROSITE" id="PS00067">
    <property type="entry name" value="3HCDH"/>
    <property type="match status" value="1"/>
</dbReference>
<evidence type="ECO:0000259" key="4">
    <source>
        <dbReference type="Pfam" id="PF00725"/>
    </source>
</evidence>
<dbReference type="InterPro" id="IPR022694">
    <property type="entry name" value="3-OHacyl-CoA_DH"/>
</dbReference>
<dbReference type="EMBL" id="CXWC01000010">
    <property type="protein sequence ID" value="CTQ70109.1"/>
    <property type="molecule type" value="Genomic_DNA"/>
</dbReference>
<dbReference type="InterPro" id="IPR008927">
    <property type="entry name" value="6-PGluconate_DH-like_C_sf"/>
</dbReference>
<dbReference type="GO" id="GO:0008691">
    <property type="term" value="F:3-hydroxybutyryl-CoA dehydrogenase activity"/>
    <property type="evidence" value="ECO:0007669"/>
    <property type="project" value="UniProtKB-EC"/>
</dbReference>
<dbReference type="InterPro" id="IPR006108">
    <property type="entry name" value="3HC_DH_C"/>
</dbReference>
<evidence type="ECO:0000256" key="3">
    <source>
        <dbReference type="PIRSR" id="PIRSR000105-1"/>
    </source>
</evidence>
<comment type="similarity">
    <text evidence="1">Belongs to the 3-hydroxyacyl-CoA dehydrogenase family.</text>
</comment>
<keyword evidence="2 6" id="KW-0560">Oxidoreductase</keyword>
<dbReference type="InterPro" id="IPR013328">
    <property type="entry name" value="6PGD_dom2"/>
</dbReference>
<dbReference type="AlphaFoldDB" id="A0A0M6Z922"/>
<organism evidence="6 7">
    <name type="scientific">Roseibium album</name>
    <dbReference type="NCBI Taxonomy" id="311410"/>
    <lineage>
        <taxon>Bacteria</taxon>
        <taxon>Pseudomonadati</taxon>
        <taxon>Pseudomonadota</taxon>
        <taxon>Alphaproteobacteria</taxon>
        <taxon>Hyphomicrobiales</taxon>
        <taxon>Stappiaceae</taxon>
        <taxon>Roseibium</taxon>
    </lineage>
</organism>
<name>A0A0M6Z922_9HYPH</name>
<dbReference type="Pfam" id="PF02737">
    <property type="entry name" value="3HCDH_N"/>
    <property type="match status" value="1"/>
</dbReference>
<dbReference type="STRING" id="311410.LA5095_01119"/>
<dbReference type="Proteomes" id="UP000049983">
    <property type="component" value="Unassembled WGS sequence"/>
</dbReference>
<dbReference type="InterPro" id="IPR006176">
    <property type="entry name" value="3-OHacyl-CoA_DH_NAD-bd"/>
</dbReference>
<sequence length="349" mass="37884">MTKIETVAVVGAGTMGTGIALSALRTGLNVILVDASRPALERSLSKMKRFFSRQVEKEKMSADAASLAQERCLFAENLEEVSKAELCIEAVFEDLALKRQVFKDLERAVGPDTTLATNTSALKVSEIGAGLVAPERLCGMHFFSPAEVNPVVEVVRGTKTADTTILAVLDYLKSTGKEPIECRDHAGFALNRFFCPYTNEAARCVDDGLGTSAQIDEIAMEEFGVGIGPFAVMNIVKPRINLAAVRNLAELGEFYAPADSLQRLGDADGYWDMSSANAPLDENTVRRIGDRLKGAVFLAVLEELEERVATPEAIDNGARKAFTFARGPVELMHLSGEQEVHRLVEMVRS</sequence>
<protein>
    <submittedName>
        <fullName evidence="6">Putative 3-hydroxybutyryl-CoA dehydrogenase</fullName>
        <ecNumber evidence="6">1.1.1.157</ecNumber>
    </submittedName>
</protein>
<dbReference type="PIRSF" id="PIRSF000105">
    <property type="entry name" value="HCDH"/>
    <property type="match status" value="1"/>
</dbReference>
<evidence type="ECO:0000313" key="7">
    <source>
        <dbReference type="Proteomes" id="UP000049983"/>
    </source>
</evidence>
<dbReference type="PANTHER" id="PTHR48075:SF5">
    <property type="entry name" value="3-HYDROXYBUTYRYL-COA DEHYDROGENASE"/>
    <property type="match status" value="1"/>
</dbReference>
<accession>A0A0M6Z922</accession>
<dbReference type="SUPFAM" id="SSF48179">
    <property type="entry name" value="6-phosphogluconate dehydrogenase C-terminal domain-like"/>
    <property type="match status" value="2"/>
</dbReference>
<keyword evidence="7" id="KW-1185">Reference proteome</keyword>
<dbReference type="InterPro" id="IPR006180">
    <property type="entry name" value="3-OHacyl-CoA_DH_CS"/>
</dbReference>
<feature type="domain" description="3-hydroxyacyl-CoA dehydrogenase C-terminal" evidence="4">
    <location>
        <begin position="289"/>
        <end position="344"/>
    </location>
</feature>
<dbReference type="OrthoDB" id="9771883at2"/>
<dbReference type="Pfam" id="PF00725">
    <property type="entry name" value="3HCDH"/>
    <property type="match status" value="2"/>
</dbReference>
<evidence type="ECO:0000256" key="2">
    <source>
        <dbReference type="ARBA" id="ARBA00023002"/>
    </source>
</evidence>